<dbReference type="PANTHER" id="PTHR22642">
    <property type="entry name" value="IMIDAZOLONEPROPIONASE"/>
    <property type="match status" value="1"/>
</dbReference>
<dbReference type="InterPro" id="IPR032466">
    <property type="entry name" value="Metal_Hydrolase"/>
</dbReference>
<dbReference type="AlphaFoldDB" id="A0A4R7IWZ3"/>
<sequence>MVDLIVHGAQLRTMTPESNPAQTALAVRGGRIVGIGSDAEVLATAGPHTRVIDAAGRTVTPGLIDAHCHPVWGAELTVGVDLGGLDLAGVRQALAAAAAQLGPEEWVRGWNLDYKVFDGPITGELFDEAIGSRPLVMIFFDLHTAVANSRALALAGMDGREAFDAASTVVVDADGRPTGELQEMPAYLRLLEAAPVLPRSEVARLTRSELQKMAASGVTTTTIMDGREDTLEVLAEIEEADQLPVRLVVAMWHEPGDDDAQLARRQGLLGSGGRHWQVSMIKIFLDGVIDSGTAWLHAPDTAGGSRVPFWDSLDRYAEVVDAYHSAGWQIATHSCGDAGVAEAAKVYSRLGAPKGGGAHRVEHLETLTDDDLAAVAESGLIASMQPLHMQWREADHADSWATRLGPERAAHGFRVQDLLRAGARVALGSDWPVAQNDARLGMAWARLRRLPGSPEAPVFEADQCLSGEQALLGYTRWAAPAVGRDDLGTIAVGATADLVLWADDPVTTDPDRLPELDVAMTIMEGRIVHLSPQFD</sequence>
<dbReference type="GO" id="GO:0016810">
    <property type="term" value="F:hydrolase activity, acting on carbon-nitrogen (but not peptide) bonds"/>
    <property type="evidence" value="ECO:0007669"/>
    <property type="project" value="InterPro"/>
</dbReference>
<evidence type="ECO:0000313" key="2">
    <source>
        <dbReference type="EMBL" id="TDT29124.1"/>
    </source>
</evidence>
<dbReference type="InterPro" id="IPR013108">
    <property type="entry name" value="Amidohydro_3"/>
</dbReference>
<dbReference type="EMBL" id="SOAW01000004">
    <property type="protein sequence ID" value="TDT29124.1"/>
    <property type="molecule type" value="Genomic_DNA"/>
</dbReference>
<dbReference type="Gene3D" id="2.30.40.10">
    <property type="entry name" value="Urease, subunit C, domain 1"/>
    <property type="match status" value="1"/>
</dbReference>
<dbReference type="SUPFAM" id="SSF51338">
    <property type="entry name" value="Composite domain of metallo-dependent hydrolases"/>
    <property type="match status" value="1"/>
</dbReference>
<protein>
    <recommendedName>
        <fullName evidence="1">Amidohydrolase 3 domain-containing protein</fullName>
    </recommendedName>
</protein>
<gene>
    <name evidence="2" type="ORF">CLV29_3223</name>
</gene>
<keyword evidence="3" id="KW-1185">Reference proteome</keyword>
<reference evidence="2 3" key="1">
    <citation type="submission" date="2019-03" db="EMBL/GenBank/DDBJ databases">
        <title>Genomic Encyclopedia of Archaeal and Bacterial Type Strains, Phase II (KMG-II): from individual species to whole genera.</title>
        <authorList>
            <person name="Goeker M."/>
        </authorList>
    </citation>
    <scope>NUCLEOTIDE SEQUENCE [LARGE SCALE GENOMIC DNA]</scope>
    <source>
        <strain evidence="2 3">DSM 24323</strain>
    </source>
</reference>
<dbReference type="InterPro" id="IPR033932">
    <property type="entry name" value="YtcJ-like"/>
</dbReference>
<feature type="domain" description="Amidohydrolase 3" evidence="1">
    <location>
        <begin position="50"/>
        <end position="529"/>
    </location>
</feature>
<dbReference type="RefSeq" id="WP_133756116.1">
    <property type="nucleotide sequence ID" value="NZ_SOAW01000004.1"/>
</dbReference>
<evidence type="ECO:0000313" key="3">
    <source>
        <dbReference type="Proteomes" id="UP000295371"/>
    </source>
</evidence>
<dbReference type="Proteomes" id="UP000295371">
    <property type="component" value="Unassembled WGS sequence"/>
</dbReference>
<dbReference type="PANTHER" id="PTHR22642:SF2">
    <property type="entry name" value="PROTEIN LONG AFTER FAR-RED 3"/>
    <property type="match status" value="1"/>
</dbReference>
<accession>A0A4R7IWZ3</accession>
<name>A0A4R7IWZ3_9ACTN</name>
<dbReference type="CDD" id="cd01300">
    <property type="entry name" value="YtcJ_like"/>
    <property type="match status" value="1"/>
</dbReference>
<dbReference type="InterPro" id="IPR011059">
    <property type="entry name" value="Metal-dep_hydrolase_composite"/>
</dbReference>
<dbReference type="OrthoDB" id="9766983at2"/>
<dbReference type="Gene3D" id="3.10.310.70">
    <property type="match status" value="1"/>
</dbReference>
<organism evidence="2 3">
    <name type="scientific">Naumannella halotolerans</name>
    <dbReference type="NCBI Taxonomy" id="993414"/>
    <lineage>
        <taxon>Bacteria</taxon>
        <taxon>Bacillati</taxon>
        <taxon>Actinomycetota</taxon>
        <taxon>Actinomycetes</taxon>
        <taxon>Propionibacteriales</taxon>
        <taxon>Propionibacteriaceae</taxon>
        <taxon>Naumannella</taxon>
    </lineage>
</organism>
<dbReference type="Pfam" id="PF07969">
    <property type="entry name" value="Amidohydro_3"/>
    <property type="match status" value="1"/>
</dbReference>
<dbReference type="SUPFAM" id="SSF51556">
    <property type="entry name" value="Metallo-dependent hydrolases"/>
    <property type="match status" value="1"/>
</dbReference>
<dbReference type="Gene3D" id="3.20.20.140">
    <property type="entry name" value="Metal-dependent hydrolases"/>
    <property type="match status" value="1"/>
</dbReference>
<proteinExistence type="predicted"/>
<comment type="caution">
    <text evidence="2">The sequence shown here is derived from an EMBL/GenBank/DDBJ whole genome shotgun (WGS) entry which is preliminary data.</text>
</comment>
<evidence type="ECO:0000259" key="1">
    <source>
        <dbReference type="Pfam" id="PF07969"/>
    </source>
</evidence>